<accession>D2QHS4</accession>
<dbReference type="InterPro" id="IPR011990">
    <property type="entry name" value="TPR-like_helical_dom_sf"/>
</dbReference>
<dbReference type="KEGG" id="sli:Slin_3883"/>
<proteinExistence type="predicted"/>
<dbReference type="Gene3D" id="1.25.40.10">
    <property type="entry name" value="Tetratricopeptide repeat domain"/>
    <property type="match status" value="1"/>
</dbReference>
<evidence type="ECO:0000313" key="1">
    <source>
        <dbReference type="EMBL" id="ADB39873.1"/>
    </source>
</evidence>
<dbReference type="RefSeq" id="WP_012928384.1">
    <property type="nucleotide sequence ID" value="NC_013730.1"/>
</dbReference>
<dbReference type="AlphaFoldDB" id="D2QHS4"/>
<keyword evidence="2" id="KW-1185">Reference proteome</keyword>
<protein>
    <recommendedName>
        <fullName evidence="3">TPR repeat-containing protein</fullName>
    </recommendedName>
</protein>
<gene>
    <name evidence="1" type="ordered locus">Slin_3883</name>
</gene>
<dbReference type="Proteomes" id="UP000002028">
    <property type="component" value="Chromosome"/>
</dbReference>
<dbReference type="eggNOG" id="COG0457">
    <property type="taxonomic scope" value="Bacteria"/>
</dbReference>
<name>D2QHS4_SPILD</name>
<organism evidence="1 2">
    <name type="scientific">Spirosoma linguale (strain ATCC 33905 / DSM 74 / LMG 10896 / Claus 1)</name>
    <dbReference type="NCBI Taxonomy" id="504472"/>
    <lineage>
        <taxon>Bacteria</taxon>
        <taxon>Pseudomonadati</taxon>
        <taxon>Bacteroidota</taxon>
        <taxon>Cytophagia</taxon>
        <taxon>Cytophagales</taxon>
        <taxon>Cytophagaceae</taxon>
        <taxon>Spirosoma</taxon>
    </lineage>
</organism>
<dbReference type="SUPFAM" id="SSF48452">
    <property type="entry name" value="TPR-like"/>
    <property type="match status" value="2"/>
</dbReference>
<dbReference type="STRING" id="504472.Slin_3883"/>
<evidence type="ECO:0008006" key="3">
    <source>
        <dbReference type="Google" id="ProtNLM"/>
    </source>
</evidence>
<dbReference type="EMBL" id="CP001769">
    <property type="protein sequence ID" value="ADB39873.1"/>
    <property type="molecule type" value="Genomic_DNA"/>
</dbReference>
<sequence>MLYLTIRTDDCPSVHQAIESEFRLGELVQVTSIADTATDPDAITVAEGAIQLPLDWSESLPPVLLPRPLPFSPENLLTVLFMQLDNWEKAYEYGRHDRSLADAVDLTNRLQAGVLVEAPARPVNGVGTFETYRQWHNRAVALHYGNLETDVDNTDVSEAYQTALNHAPDSDYQVFTAKHYATLLLDTGQLTAANQVLAEAANAELSDAASHELLAVQYAVWLQQLVVPYDASLLEQTKTALWQVLQYYETQQRTIQVGLLLVDAAQVANFTNSFSEALGYISRAVTIFRNEEMTELLANALYRKGILLYTWAQSGNPQFYRPAMEAYQEALKVFTQQNAPAVFAEIQHHLGVIFAEIPDEVKKKSIWAAVSSSSFQQALAYFTREEFPYEYATICNHYANALTKYPQAAKSDNYAKAIGYYRDALRVRTAEAYPYERALTILNYLEAGWYVGEDDPENQRALYNDMVKKASEVRFLVTDEALINDAENHLERLGELVIGDW</sequence>
<reference evidence="1 2" key="1">
    <citation type="journal article" date="2010" name="Stand. Genomic Sci.">
        <title>Complete genome sequence of Spirosoma linguale type strain (1).</title>
        <authorList>
            <person name="Lail K."/>
            <person name="Sikorski J."/>
            <person name="Saunders E."/>
            <person name="Lapidus A."/>
            <person name="Glavina Del Rio T."/>
            <person name="Copeland A."/>
            <person name="Tice H."/>
            <person name="Cheng J.-F."/>
            <person name="Lucas S."/>
            <person name="Nolan M."/>
            <person name="Bruce D."/>
            <person name="Goodwin L."/>
            <person name="Pitluck S."/>
            <person name="Ivanova N."/>
            <person name="Mavromatis K."/>
            <person name="Ovchinnikova G."/>
            <person name="Pati A."/>
            <person name="Chen A."/>
            <person name="Palaniappan K."/>
            <person name="Land M."/>
            <person name="Hauser L."/>
            <person name="Chang Y.-J."/>
            <person name="Jeffries C.D."/>
            <person name="Chain P."/>
            <person name="Brettin T."/>
            <person name="Detter J.C."/>
            <person name="Schuetze A."/>
            <person name="Rohde M."/>
            <person name="Tindall B.J."/>
            <person name="Goeker M."/>
            <person name="Bristow J."/>
            <person name="Eisen J.A."/>
            <person name="Markowitz V."/>
            <person name="Hugenholtz P."/>
            <person name="Kyrpides N.C."/>
            <person name="Klenk H.-P."/>
            <person name="Chen F."/>
        </authorList>
    </citation>
    <scope>NUCLEOTIDE SEQUENCE [LARGE SCALE GENOMIC DNA]</scope>
    <source>
        <strain evidence="2">ATCC 33905 / DSM 74 / LMG 10896 / Claus 1</strain>
    </source>
</reference>
<dbReference type="HOGENOM" id="CLU_553163_0_0_10"/>
<evidence type="ECO:0000313" key="2">
    <source>
        <dbReference type="Proteomes" id="UP000002028"/>
    </source>
</evidence>